<name>A0A9P7Z1U1_9HELO</name>
<comment type="caution">
    <text evidence="2">The sequence shown here is derived from an EMBL/GenBank/DDBJ whole genome shotgun (WGS) entry which is preliminary data.</text>
</comment>
<evidence type="ECO:0000313" key="2">
    <source>
        <dbReference type="EMBL" id="KAG9243335.1"/>
    </source>
</evidence>
<proteinExistence type="predicted"/>
<reference evidence="2" key="1">
    <citation type="journal article" date="2021" name="IMA Fungus">
        <title>Genomic characterization of three marine fungi, including Emericellopsis atlantica sp. nov. with signatures of a generalist lifestyle and marine biomass degradation.</title>
        <authorList>
            <person name="Hagestad O.C."/>
            <person name="Hou L."/>
            <person name="Andersen J.H."/>
            <person name="Hansen E.H."/>
            <person name="Altermark B."/>
            <person name="Li C."/>
            <person name="Kuhnert E."/>
            <person name="Cox R.J."/>
            <person name="Crous P.W."/>
            <person name="Spatafora J.W."/>
            <person name="Lail K."/>
            <person name="Amirebrahimi M."/>
            <person name="Lipzen A."/>
            <person name="Pangilinan J."/>
            <person name="Andreopoulos W."/>
            <person name="Hayes R.D."/>
            <person name="Ng V."/>
            <person name="Grigoriev I.V."/>
            <person name="Jackson S.A."/>
            <person name="Sutton T.D.S."/>
            <person name="Dobson A.D.W."/>
            <person name="Rama T."/>
        </authorList>
    </citation>
    <scope>NUCLEOTIDE SEQUENCE</scope>
    <source>
        <strain evidence="2">TRa3180A</strain>
    </source>
</reference>
<evidence type="ECO:0000313" key="3">
    <source>
        <dbReference type="Proteomes" id="UP000887226"/>
    </source>
</evidence>
<organism evidence="2 3">
    <name type="scientific">Calycina marina</name>
    <dbReference type="NCBI Taxonomy" id="1763456"/>
    <lineage>
        <taxon>Eukaryota</taxon>
        <taxon>Fungi</taxon>
        <taxon>Dikarya</taxon>
        <taxon>Ascomycota</taxon>
        <taxon>Pezizomycotina</taxon>
        <taxon>Leotiomycetes</taxon>
        <taxon>Helotiales</taxon>
        <taxon>Pezizellaceae</taxon>
        <taxon>Calycina</taxon>
    </lineage>
</organism>
<dbReference type="Proteomes" id="UP000887226">
    <property type="component" value="Unassembled WGS sequence"/>
</dbReference>
<keyword evidence="1" id="KW-0472">Membrane</keyword>
<evidence type="ECO:0000256" key="1">
    <source>
        <dbReference type="SAM" id="Phobius"/>
    </source>
</evidence>
<keyword evidence="1" id="KW-0812">Transmembrane</keyword>
<sequence>MQKKSDFILDTTSLNTKHYWTTIIATLNSITLFLARWFSALNAFILSCKSHMTTKHLRVVILLKGRHLAMSISKYISSADHEFGINKHAADFERDVPPEARVTIVSRNYCFGERKCAIKWCQMSKTVKGQMDVHGDILTW</sequence>
<feature type="transmembrane region" description="Helical" evidence="1">
    <location>
        <begin position="20"/>
        <end position="46"/>
    </location>
</feature>
<keyword evidence="3" id="KW-1185">Reference proteome</keyword>
<dbReference type="EMBL" id="MU253986">
    <property type="protein sequence ID" value="KAG9243335.1"/>
    <property type="molecule type" value="Genomic_DNA"/>
</dbReference>
<protein>
    <submittedName>
        <fullName evidence="2">Uncharacterized protein</fullName>
    </submittedName>
</protein>
<gene>
    <name evidence="2" type="ORF">BJ878DRAFT_481199</name>
</gene>
<accession>A0A9P7Z1U1</accession>
<dbReference type="AlphaFoldDB" id="A0A9P7Z1U1"/>
<keyword evidence="1" id="KW-1133">Transmembrane helix</keyword>